<accession>A0A6M7TS48</accession>
<dbReference type="Proteomes" id="UP000275530">
    <property type="component" value="Unassembled WGS sequence"/>
</dbReference>
<organism evidence="1 2">
    <name type="scientific">Mesorhizobium jarvisii</name>
    <dbReference type="NCBI Taxonomy" id="1777867"/>
    <lineage>
        <taxon>Bacteria</taxon>
        <taxon>Pseudomonadati</taxon>
        <taxon>Pseudomonadota</taxon>
        <taxon>Alphaproteobacteria</taxon>
        <taxon>Hyphomicrobiales</taxon>
        <taxon>Phyllobacteriaceae</taxon>
        <taxon>Mesorhizobium</taxon>
    </lineage>
</organism>
<keyword evidence="2" id="KW-1185">Reference proteome</keyword>
<gene>
    <name evidence="1" type="ORF">D3242_33030</name>
</gene>
<proteinExistence type="predicted"/>
<name>A0A6M7TS48_9HYPH</name>
<reference evidence="1 2" key="1">
    <citation type="submission" date="2018-09" db="EMBL/GenBank/DDBJ databases">
        <title>Mesorhizobium carmichaelinearum sp. nov. isolated from Carmichaelinea spp. root nodules in New Zealand.</title>
        <authorList>
            <person name="De Meyer S.E."/>
        </authorList>
    </citation>
    <scope>NUCLEOTIDE SEQUENCE [LARGE SCALE GENOMIC DNA]</scope>
    <source>
        <strain evidence="1 2">LMG 28313</strain>
    </source>
</reference>
<dbReference type="EMBL" id="QZXA01000024">
    <property type="protein sequence ID" value="RJT28189.1"/>
    <property type="molecule type" value="Genomic_DNA"/>
</dbReference>
<dbReference type="AlphaFoldDB" id="A0A6M7TS48"/>
<evidence type="ECO:0000313" key="1">
    <source>
        <dbReference type="EMBL" id="RJT28189.1"/>
    </source>
</evidence>
<comment type="caution">
    <text evidence="1">The sequence shown here is derived from an EMBL/GenBank/DDBJ whole genome shotgun (WGS) entry which is preliminary data.</text>
</comment>
<sequence length="96" mass="9810">MDAAKAGRSAEVPAPIRSAVEAYANGTVDRSGVDVNNWVYNSLYQHRVSTGGDVTLPPEYASAGKKAASIAGTVALGVGGALLKSAFGLSKRGLFK</sequence>
<evidence type="ECO:0000313" key="2">
    <source>
        <dbReference type="Proteomes" id="UP000275530"/>
    </source>
</evidence>
<protein>
    <submittedName>
        <fullName evidence="1">Uncharacterized protein</fullName>
    </submittedName>
</protein>